<dbReference type="PROSITE" id="PS50850">
    <property type="entry name" value="MFS"/>
    <property type="match status" value="1"/>
</dbReference>
<evidence type="ECO:0000256" key="6">
    <source>
        <dbReference type="SAM" id="Phobius"/>
    </source>
</evidence>
<dbReference type="EMBL" id="CDMY01000466">
    <property type="protein sequence ID" value="CEM15528.1"/>
    <property type="molecule type" value="Genomic_DNA"/>
</dbReference>
<dbReference type="InParanoid" id="A0A0G4FMQ7"/>
<evidence type="ECO:0000259" key="7">
    <source>
        <dbReference type="PROSITE" id="PS50850"/>
    </source>
</evidence>
<dbReference type="VEuPathDB" id="CryptoDB:Vbra_15776"/>
<dbReference type="OMA" id="DECENWV"/>
<keyword evidence="9" id="KW-1185">Reference proteome</keyword>
<feature type="transmembrane region" description="Helical" evidence="6">
    <location>
        <begin position="445"/>
        <end position="464"/>
    </location>
</feature>
<evidence type="ECO:0000313" key="9">
    <source>
        <dbReference type="Proteomes" id="UP000041254"/>
    </source>
</evidence>
<dbReference type="InterPro" id="IPR005828">
    <property type="entry name" value="MFS_sugar_transport-like"/>
</dbReference>
<evidence type="ECO:0000256" key="1">
    <source>
        <dbReference type="ARBA" id="ARBA00004141"/>
    </source>
</evidence>
<dbReference type="PANTHER" id="PTHR24064">
    <property type="entry name" value="SOLUTE CARRIER FAMILY 22 MEMBER"/>
    <property type="match status" value="1"/>
</dbReference>
<feature type="transmembrane region" description="Helical" evidence="6">
    <location>
        <begin position="501"/>
        <end position="522"/>
    </location>
</feature>
<feature type="transmembrane region" description="Helical" evidence="6">
    <location>
        <begin position="261"/>
        <end position="280"/>
    </location>
</feature>
<keyword evidence="4 6" id="KW-0472">Membrane</keyword>
<dbReference type="STRING" id="1169540.A0A0G4FMQ7"/>
<comment type="subcellular location">
    <subcellularLocation>
        <location evidence="1">Membrane</location>
        <topology evidence="1">Multi-pass membrane protein</topology>
    </subcellularLocation>
</comment>
<dbReference type="InterPro" id="IPR020846">
    <property type="entry name" value="MFS_dom"/>
</dbReference>
<dbReference type="PhylomeDB" id="A0A0G4FMQ7"/>
<evidence type="ECO:0000313" key="8">
    <source>
        <dbReference type="EMBL" id="CEM15528.1"/>
    </source>
</evidence>
<feature type="domain" description="Major facilitator superfamily (MFS) profile" evidence="7">
    <location>
        <begin position="163"/>
        <end position="588"/>
    </location>
</feature>
<organism evidence="8 9">
    <name type="scientific">Vitrella brassicaformis (strain CCMP3155)</name>
    <dbReference type="NCBI Taxonomy" id="1169540"/>
    <lineage>
        <taxon>Eukaryota</taxon>
        <taxon>Sar</taxon>
        <taxon>Alveolata</taxon>
        <taxon>Colpodellida</taxon>
        <taxon>Vitrellaceae</taxon>
        <taxon>Vitrella</taxon>
    </lineage>
</organism>
<feature type="transmembrane region" description="Helical" evidence="6">
    <location>
        <begin position="48"/>
        <end position="69"/>
    </location>
</feature>
<feature type="transmembrane region" description="Helical" evidence="6">
    <location>
        <begin position="292"/>
        <end position="313"/>
    </location>
</feature>
<feature type="transmembrane region" description="Helical" evidence="6">
    <location>
        <begin position="236"/>
        <end position="255"/>
    </location>
</feature>
<feature type="region of interest" description="Disordered" evidence="5">
    <location>
        <begin position="99"/>
        <end position="130"/>
    </location>
</feature>
<feature type="transmembrane region" description="Helical" evidence="6">
    <location>
        <begin position="476"/>
        <end position="495"/>
    </location>
</feature>
<evidence type="ECO:0000256" key="2">
    <source>
        <dbReference type="ARBA" id="ARBA00022692"/>
    </source>
</evidence>
<dbReference type="GO" id="GO:0022857">
    <property type="term" value="F:transmembrane transporter activity"/>
    <property type="evidence" value="ECO:0007669"/>
    <property type="project" value="InterPro"/>
</dbReference>
<evidence type="ECO:0000256" key="4">
    <source>
        <dbReference type="ARBA" id="ARBA00023136"/>
    </source>
</evidence>
<dbReference type="Proteomes" id="UP000041254">
    <property type="component" value="Unassembled WGS sequence"/>
</dbReference>
<feature type="region of interest" description="Disordered" evidence="5">
    <location>
        <begin position="1"/>
        <end position="26"/>
    </location>
</feature>
<dbReference type="SUPFAM" id="SSF103473">
    <property type="entry name" value="MFS general substrate transporter"/>
    <property type="match status" value="1"/>
</dbReference>
<sequence>MRINRPEDHVPVPGAAPSPRPNTAGAPYQSFEELEEAVGSWGKYQRNVLYFLSCIMWSYIGALTVLLTFTTQDVPRYPDCSVIAPSPAPVAPLPVSPTLPPAPPNVTEGPANVTAAEGGGGGSNQTTGEWEMRTAVERLRVRGLIDDVSRNDSSSSNATNATVVPECDASKRLPPWDCSTPYVYSSSWLSVVSTFDLACKETFFSVSTINAFYFVGFCLGVFTFGILSDTFGRHTAFALGSTVCQLFAVTCAFAASPAMYAFARFLTAFGGCGAMLVIFVHVEEIVAERHRFLPAAVGSVAFALGICSLALIASTIFSWRLLSLVIALPGFWITYAAWLSPIMHEGPRWLMSQRDYDNALLALKHMAAQNRRIFPPEVTAEVLEQLGGAEEAREAGKGVLPAEMSSLVLVTPLREWAGVKLWVWFACGIGYYGPTLAIGQLGGNIYAAIAIAGLIESVANFTSCRVSDIPGIGRKGVVSFSLTIASLIFFCTPFIPRGPFLAGAAVAARTFAAAALAVVYLYTAELFPTSVRNAAVGAASLSGHAAGCVVPFIIVLGQWLFPSLPLVIFGSIGGVAVLLLLGIPDTLHREPFDTVAQVEESYRRHPSAHLGIQLSINEQTCPTCRPKVLDESDVGEVGGLAGETDIEMRLSRYDRPFDEGGDDGQWVAEVVGDVWYGMYVAAG</sequence>
<protein>
    <recommendedName>
        <fullName evidence="7">Major facilitator superfamily (MFS) profile domain-containing protein</fullName>
    </recommendedName>
</protein>
<accession>A0A0G4FMQ7</accession>
<gene>
    <name evidence="8" type="ORF">Vbra_15776</name>
</gene>
<keyword evidence="3 6" id="KW-1133">Transmembrane helix</keyword>
<evidence type="ECO:0000256" key="3">
    <source>
        <dbReference type="ARBA" id="ARBA00022989"/>
    </source>
</evidence>
<dbReference type="GO" id="GO:0016020">
    <property type="term" value="C:membrane"/>
    <property type="evidence" value="ECO:0007669"/>
    <property type="project" value="UniProtKB-SubCell"/>
</dbReference>
<feature type="transmembrane region" description="Helical" evidence="6">
    <location>
        <begin position="421"/>
        <end position="439"/>
    </location>
</feature>
<evidence type="ECO:0000256" key="5">
    <source>
        <dbReference type="SAM" id="MobiDB-lite"/>
    </source>
</evidence>
<dbReference type="AlphaFoldDB" id="A0A0G4FMQ7"/>
<feature type="transmembrane region" description="Helical" evidence="6">
    <location>
        <begin position="203"/>
        <end position="224"/>
    </location>
</feature>
<name>A0A0G4FMQ7_VITBC</name>
<feature type="compositionally biased region" description="Basic and acidic residues" evidence="5">
    <location>
        <begin position="1"/>
        <end position="10"/>
    </location>
</feature>
<feature type="transmembrane region" description="Helical" evidence="6">
    <location>
        <begin position="563"/>
        <end position="583"/>
    </location>
</feature>
<dbReference type="Gene3D" id="1.20.1250.20">
    <property type="entry name" value="MFS general substrate transporter like domains"/>
    <property type="match status" value="1"/>
</dbReference>
<keyword evidence="2 6" id="KW-0812">Transmembrane</keyword>
<proteinExistence type="predicted"/>
<feature type="transmembrane region" description="Helical" evidence="6">
    <location>
        <begin position="319"/>
        <end position="339"/>
    </location>
</feature>
<dbReference type="Pfam" id="PF00083">
    <property type="entry name" value="Sugar_tr"/>
    <property type="match status" value="1"/>
</dbReference>
<dbReference type="OrthoDB" id="5296287at2759"/>
<dbReference type="InterPro" id="IPR036259">
    <property type="entry name" value="MFS_trans_sf"/>
</dbReference>
<feature type="transmembrane region" description="Helical" evidence="6">
    <location>
        <begin position="534"/>
        <end position="557"/>
    </location>
</feature>
<reference evidence="8 9" key="1">
    <citation type="submission" date="2014-11" db="EMBL/GenBank/DDBJ databases">
        <authorList>
            <person name="Zhu J."/>
            <person name="Qi W."/>
            <person name="Song R."/>
        </authorList>
    </citation>
    <scope>NUCLEOTIDE SEQUENCE [LARGE SCALE GENOMIC DNA]</scope>
</reference>